<dbReference type="EMBL" id="CM031838">
    <property type="protein sequence ID" value="KAG6677122.1"/>
    <property type="molecule type" value="Genomic_DNA"/>
</dbReference>
<evidence type="ECO:0000256" key="8">
    <source>
        <dbReference type="ARBA" id="ARBA00023159"/>
    </source>
</evidence>
<evidence type="ECO:0000256" key="11">
    <source>
        <dbReference type="SAM" id="MobiDB-lite"/>
    </source>
</evidence>
<dbReference type="EMBL" id="CM031838">
    <property type="protein sequence ID" value="KAG6677121.1"/>
    <property type="molecule type" value="Genomic_DNA"/>
</dbReference>
<dbReference type="GO" id="GO:0009851">
    <property type="term" value="P:auxin biosynthetic process"/>
    <property type="evidence" value="ECO:0007669"/>
    <property type="project" value="UniProtKB-KW"/>
</dbReference>
<proteinExistence type="inferred from homology"/>
<evidence type="ECO:0000256" key="1">
    <source>
        <dbReference type="ARBA" id="ARBA00004123"/>
    </source>
</evidence>
<dbReference type="InterPro" id="IPR006510">
    <property type="entry name" value="Znf_LRP1"/>
</dbReference>
<keyword evidence="5" id="KW-0862">Zinc</keyword>
<evidence type="ECO:0000256" key="6">
    <source>
        <dbReference type="ARBA" id="ARBA00023070"/>
    </source>
</evidence>
<keyword evidence="14" id="KW-1185">Reference proteome</keyword>
<dbReference type="GO" id="GO:0005634">
    <property type="term" value="C:nucleus"/>
    <property type="evidence" value="ECO:0007669"/>
    <property type="project" value="UniProtKB-SubCell"/>
</dbReference>
<accession>A0A8T1NGX3</accession>
<dbReference type="GO" id="GO:0009734">
    <property type="term" value="P:auxin-activated signaling pathway"/>
    <property type="evidence" value="ECO:0007669"/>
    <property type="project" value="UniProtKB-KW"/>
</dbReference>
<dbReference type="InterPro" id="IPR006511">
    <property type="entry name" value="SHI_C"/>
</dbReference>
<reference evidence="12" key="1">
    <citation type="submission" date="2020-12" db="EMBL/GenBank/DDBJ databases">
        <title>WGS assembly of Carya illinoinensis cv. Pawnee.</title>
        <authorList>
            <person name="Platts A."/>
            <person name="Shu S."/>
            <person name="Wright S."/>
            <person name="Barry K."/>
            <person name="Edger P."/>
            <person name="Pires J.C."/>
            <person name="Schmutz J."/>
        </authorList>
    </citation>
    <scope>NUCLEOTIDE SEQUENCE</scope>
    <source>
        <tissue evidence="12">Leaf</tissue>
    </source>
</reference>
<dbReference type="Proteomes" id="UP000811609">
    <property type="component" value="Chromosome 14"/>
</dbReference>
<comment type="caution">
    <text evidence="12">The sequence shown here is derived from an EMBL/GenBank/DDBJ whole genome shotgun (WGS) entry which is preliminary data.</text>
</comment>
<dbReference type="PANTHER" id="PTHR31604">
    <property type="entry name" value="PROTEIN LATERAL ROOT PRIMORDIUM 1"/>
    <property type="match status" value="1"/>
</dbReference>
<evidence type="ECO:0000256" key="5">
    <source>
        <dbReference type="ARBA" id="ARBA00022833"/>
    </source>
</evidence>
<sequence>MAMLGLGDLVLIAPTTSMHQQNQYISADHQYSNPSLPSSAALGLGFGIFPLLTTTPCITAPNSNNPNYWSLEKGQELISSSNNFVNGCSDLMVTSIESGLRVCRDCGNKAKKDCNYRRCRTCCKSRGYDCATHVRSTWVPAARRRVRGVSMVGCDEGDGSSGSSSGVKRPRIEVLPPNITVSHASTSHPTTQRSTGISSSHQDASFKHSLPRQVHAKAEFRCHRVVAAVDKGEAECVYQATVSISGHLFKGFLYDQGVEDKNSFPCISQMQLESSSGGRNGKSSSIVSPSNAHPGSAS</sequence>
<dbReference type="EMBL" id="CM031838">
    <property type="protein sequence ID" value="KAG6677123.1"/>
    <property type="molecule type" value="Genomic_DNA"/>
</dbReference>
<keyword evidence="9" id="KW-0539">Nucleus</keyword>
<comment type="subcellular location">
    <subcellularLocation>
        <location evidence="1">Nucleus</location>
    </subcellularLocation>
</comment>
<evidence type="ECO:0000256" key="7">
    <source>
        <dbReference type="ARBA" id="ARBA00023125"/>
    </source>
</evidence>
<dbReference type="GO" id="GO:0045893">
    <property type="term" value="P:positive regulation of DNA-templated transcription"/>
    <property type="evidence" value="ECO:0007669"/>
    <property type="project" value="TreeGrafter"/>
</dbReference>
<dbReference type="PANTHER" id="PTHR31604:SF28">
    <property type="entry name" value="PROTEIN SHI RELATED SEQUENCE 6"/>
    <property type="match status" value="1"/>
</dbReference>
<gene>
    <name evidence="12" type="ORF">CIPAW_14G007700</name>
    <name evidence="13" type="ORF">I3842_14G009800</name>
</gene>
<keyword evidence="10" id="KW-0927">Auxin signaling pathway</keyword>
<dbReference type="Proteomes" id="UP000811246">
    <property type="component" value="Chromosome 14"/>
</dbReference>
<dbReference type="GO" id="GO:0003677">
    <property type="term" value="F:DNA binding"/>
    <property type="evidence" value="ECO:0007669"/>
    <property type="project" value="UniProtKB-KW"/>
</dbReference>
<evidence type="ECO:0000256" key="2">
    <source>
        <dbReference type="ARBA" id="ARBA00006911"/>
    </source>
</evidence>
<comment type="similarity">
    <text evidence="2">Belongs to the SHI protein family.</text>
</comment>
<evidence type="ECO:0000256" key="10">
    <source>
        <dbReference type="ARBA" id="ARBA00023294"/>
    </source>
</evidence>
<dbReference type="NCBIfam" id="TIGR01624">
    <property type="entry name" value="LRP1_Cterm"/>
    <property type="match status" value="1"/>
</dbReference>
<feature type="compositionally biased region" description="Low complexity" evidence="11">
    <location>
        <begin position="274"/>
        <end position="285"/>
    </location>
</feature>
<dbReference type="EMBL" id="CM031822">
    <property type="protein sequence ID" value="KAG6628344.1"/>
    <property type="molecule type" value="Genomic_DNA"/>
</dbReference>
<keyword evidence="7" id="KW-0238">DNA-binding</keyword>
<organism evidence="12 14">
    <name type="scientific">Carya illinoinensis</name>
    <name type="common">Pecan</name>
    <dbReference type="NCBI Taxonomy" id="32201"/>
    <lineage>
        <taxon>Eukaryota</taxon>
        <taxon>Viridiplantae</taxon>
        <taxon>Streptophyta</taxon>
        <taxon>Embryophyta</taxon>
        <taxon>Tracheophyta</taxon>
        <taxon>Spermatophyta</taxon>
        <taxon>Magnoliopsida</taxon>
        <taxon>eudicotyledons</taxon>
        <taxon>Gunneridae</taxon>
        <taxon>Pentapetalae</taxon>
        <taxon>rosids</taxon>
        <taxon>fabids</taxon>
        <taxon>Fagales</taxon>
        <taxon>Juglandaceae</taxon>
        <taxon>Carya</taxon>
    </lineage>
</organism>
<protein>
    <submittedName>
        <fullName evidence="12">Uncharacterized protein</fullName>
    </submittedName>
</protein>
<reference evidence="13" key="2">
    <citation type="submission" date="2021-01" db="EMBL/GenBank/DDBJ databases">
        <authorList>
            <person name="Lovell J.T."/>
            <person name="Bentley N."/>
            <person name="Bhattarai G."/>
            <person name="Jenkins J.W."/>
            <person name="Sreedasyam A."/>
            <person name="Alarcon Y."/>
            <person name="Bock C."/>
            <person name="Boston L."/>
            <person name="Carlson J."/>
            <person name="Cervantes K."/>
            <person name="Clermont K."/>
            <person name="Krom N."/>
            <person name="Kubenka K."/>
            <person name="Mamidi S."/>
            <person name="Mattison C."/>
            <person name="Monteros M."/>
            <person name="Pisani C."/>
            <person name="Plott C."/>
            <person name="Rajasekar S."/>
            <person name="Rhein H.S."/>
            <person name="Rohla C."/>
            <person name="Song M."/>
            <person name="Hilaire R.S."/>
            <person name="Shu S."/>
            <person name="Wells L."/>
            <person name="Wang X."/>
            <person name="Webber J."/>
            <person name="Heerema R.J."/>
            <person name="Klein P."/>
            <person name="Conner P."/>
            <person name="Grauke L."/>
            <person name="Grimwood J."/>
            <person name="Schmutz J."/>
            <person name="Randall J.J."/>
        </authorList>
    </citation>
    <scope>NUCLEOTIDE SEQUENCE</scope>
    <source>
        <tissue evidence="13">Leaf</tissue>
    </source>
</reference>
<dbReference type="OrthoDB" id="1913243at2759"/>
<evidence type="ECO:0000313" key="13">
    <source>
        <dbReference type="EMBL" id="KAG6677121.1"/>
    </source>
</evidence>
<evidence type="ECO:0000256" key="3">
    <source>
        <dbReference type="ARBA" id="ARBA00022473"/>
    </source>
</evidence>
<keyword evidence="4" id="KW-0479">Metal-binding</keyword>
<keyword evidence="3" id="KW-0217">Developmental protein</keyword>
<evidence type="ECO:0000256" key="4">
    <source>
        <dbReference type="ARBA" id="ARBA00022723"/>
    </source>
</evidence>
<dbReference type="GO" id="GO:0046872">
    <property type="term" value="F:metal ion binding"/>
    <property type="evidence" value="ECO:0007669"/>
    <property type="project" value="UniProtKB-KW"/>
</dbReference>
<dbReference type="Pfam" id="PF05142">
    <property type="entry name" value="DUF702"/>
    <property type="match status" value="1"/>
</dbReference>
<dbReference type="GO" id="GO:0003700">
    <property type="term" value="F:DNA-binding transcription factor activity"/>
    <property type="evidence" value="ECO:0007669"/>
    <property type="project" value="InterPro"/>
</dbReference>
<keyword evidence="8" id="KW-0010">Activator</keyword>
<feature type="region of interest" description="Disordered" evidence="11">
    <location>
        <begin position="181"/>
        <end position="203"/>
    </location>
</feature>
<evidence type="ECO:0000313" key="14">
    <source>
        <dbReference type="Proteomes" id="UP000811609"/>
    </source>
</evidence>
<keyword evidence="6" id="KW-0073">Auxin biosynthesis</keyword>
<feature type="region of interest" description="Disordered" evidence="11">
    <location>
        <begin position="271"/>
        <end position="298"/>
    </location>
</feature>
<evidence type="ECO:0000313" key="12">
    <source>
        <dbReference type="EMBL" id="KAG6628344.1"/>
    </source>
</evidence>
<name>A0A8T1NGX3_CARIL</name>
<dbReference type="NCBIfam" id="TIGR01623">
    <property type="entry name" value="put_zinc_LRP1"/>
    <property type="match status" value="1"/>
</dbReference>
<dbReference type="InterPro" id="IPR007818">
    <property type="entry name" value="SHI"/>
</dbReference>
<dbReference type="AlphaFoldDB" id="A0A8T1NGX3"/>
<evidence type="ECO:0000256" key="9">
    <source>
        <dbReference type="ARBA" id="ARBA00023242"/>
    </source>
</evidence>
<feature type="compositionally biased region" description="Polar residues" evidence="11">
    <location>
        <begin position="286"/>
        <end position="298"/>
    </location>
</feature>